<sequence>MLKFCSKTKILFGSLNGGIISTSIFKRDFSKIPIRTSIFNNQTSIPKRMMMIKIEGEGTVKKELTNEEKQKIKEKKKKEQIERNALKKQNRAAMIERSKELKKTKKEKDIHSNEKKSQNPKNKDKDDADDYYDEDDEDDEDAHEKKGESDEIIDFAEGDGETYFPKKEKVKVKPNKKKPNNDKGFCR</sequence>
<feature type="compositionally biased region" description="Acidic residues" evidence="1">
    <location>
        <begin position="150"/>
        <end position="160"/>
    </location>
</feature>
<dbReference type="KEGG" id="ddi:DDB_G0295665"/>
<dbReference type="PaxDb" id="44689-DDB0237659"/>
<feature type="compositionally biased region" description="Basic and acidic residues" evidence="1">
    <location>
        <begin position="65"/>
        <end position="85"/>
    </location>
</feature>
<dbReference type="AlphaFoldDB" id="B0G176"/>
<feature type="region of interest" description="Disordered" evidence="1">
    <location>
        <begin position="65"/>
        <end position="187"/>
    </location>
</feature>
<dbReference type="Proteomes" id="UP000002195">
    <property type="component" value="Unassembled WGS sequence"/>
</dbReference>
<dbReference type="RefSeq" id="XP_001733039.1">
    <property type="nucleotide sequence ID" value="XM_001732987.1"/>
</dbReference>
<proteinExistence type="predicted"/>
<feature type="compositionally biased region" description="Basic residues" evidence="1">
    <location>
        <begin position="168"/>
        <end position="178"/>
    </location>
</feature>
<reference evidence="2 3" key="1">
    <citation type="journal article" date="2005" name="Nature">
        <title>The genome of the social amoeba Dictyostelium discoideum.</title>
        <authorList>
            <consortium name="The Dictyostelium discoideum Sequencing Consortium"/>
            <person name="Eichinger L."/>
            <person name="Pachebat J.A."/>
            <person name="Glockner G."/>
            <person name="Rajandream M.A."/>
            <person name="Sucgang R."/>
            <person name="Berriman M."/>
            <person name="Song J."/>
            <person name="Olsen R."/>
            <person name="Szafranski K."/>
            <person name="Xu Q."/>
            <person name="Tunggal B."/>
            <person name="Kummerfeld S."/>
            <person name="Madera M."/>
            <person name="Konfortov B.A."/>
            <person name="Rivero F."/>
            <person name="Bankier A.T."/>
            <person name="Lehmann R."/>
            <person name="Hamlin N."/>
            <person name="Davies R."/>
            <person name="Gaudet P."/>
            <person name="Fey P."/>
            <person name="Pilcher K."/>
            <person name="Chen G."/>
            <person name="Saunders D."/>
            <person name="Sodergren E."/>
            <person name="Davis P."/>
            <person name="Kerhornou A."/>
            <person name="Nie X."/>
            <person name="Hall N."/>
            <person name="Anjard C."/>
            <person name="Hemphill L."/>
            <person name="Bason N."/>
            <person name="Farbrother P."/>
            <person name="Desany B."/>
            <person name="Just E."/>
            <person name="Morio T."/>
            <person name="Rost R."/>
            <person name="Churcher C."/>
            <person name="Cooper J."/>
            <person name="Haydock S."/>
            <person name="van Driessche N."/>
            <person name="Cronin A."/>
            <person name="Goodhead I."/>
            <person name="Muzny D."/>
            <person name="Mourier T."/>
            <person name="Pain A."/>
            <person name="Lu M."/>
            <person name="Harper D."/>
            <person name="Lindsay R."/>
            <person name="Hauser H."/>
            <person name="James K."/>
            <person name="Quiles M."/>
            <person name="Madan Babu M."/>
            <person name="Saito T."/>
            <person name="Buchrieser C."/>
            <person name="Wardroper A."/>
            <person name="Felder M."/>
            <person name="Thangavelu M."/>
            <person name="Johnson D."/>
            <person name="Knights A."/>
            <person name="Loulseged H."/>
            <person name="Mungall K."/>
            <person name="Oliver K."/>
            <person name="Price C."/>
            <person name="Quail M.A."/>
            <person name="Urushihara H."/>
            <person name="Hernandez J."/>
            <person name="Rabbinowitsch E."/>
            <person name="Steffen D."/>
            <person name="Sanders M."/>
            <person name="Ma J."/>
            <person name="Kohara Y."/>
            <person name="Sharp S."/>
            <person name="Simmonds M."/>
            <person name="Spiegler S."/>
            <person name="Tivey A."/>
            <person name="Sugano S."/>
            <person name="White B."/>
            <person name="Walker D."/>
            <person name="Woodward J."/>
            <person name="Winckler T."/>
            <person name="Tanaka Y."/>
            <person name="Shaulsky G."/>
            <person name="Schleicher M."/>
            <person name="Weinstock G."/>
            <person name="Rosenthal A."/>
            <person name="Cox E.C."/>
            <person name="Chisholm R.L."/>
            <person name="Gibbs R."/>
            <person name="Loomis W.F."/>
            <person name="Platzer M."/>
            <person name="Kay R.R."/>
            <person name="Williams J."/>
            <person name="Dear P.H."/>
            <person name="Noegel A.A."/>
            <person name="Barrell B."/>
            <person name="Kuspa A."/>
        </authorList>
    </citation>
    <scope>NUCLEOTIDE SEQUENCE [LARGE SCALE GENOMIC DNA]</scope>
    <source>
        <strain evidence="2 3">AX4</strain>
    </source>
</reference>
<name>B0G176_DICDI</name>
<dbReference type="EMBL" id="AAFI02000169">
    <property type="protein sequence ID" value="EDR41035.1"/>
    <property type="molecule type" value="Genomic_DNA"/>
</dbReference>
<evidence type="ECO:0000313" key="3">
    <source>
        <dbReference type="Proteomes" id="UP000002195"/>
    </source>
</evidence>
<feature type="compositionally biased region" description="Basic and acidic residues" evidence="1">
    <location>
        <begin position="94"/>
        <end position="126"/>
    </location>
</feature>
<dbReference type="SMR" id="B0G176"/>
<accession>B0G176</accession>
<organism evidence="2 3">
    <name type="scientific">Dictyostelium discoideum</name>
    <name type="common">Social amoeba</name>
    <dbReference type="NCBI Taxonomy" id="44689"/>
    <lineage>
        <taxon>Eukaryota</taxon>
        <taxon>Amoebozoa</taxon>
        <taxon>Evosea</taxon>
        <taxon>Eumycetozoa</taxon>
        <taxon>Dictyostelia</taxon>
        <taxon>Dictyosteliales</taxon>
        <taxon>Dictyosteliaceae</taxon>
        <taxon>Dictyostelium</taxon>
    </lineage>
</organism>
<dbReference type="FunCoup" id="B0G176">
    <property type="interactions" value="62"/>
</dbReference>
<dbReference type="VEuPathDB" id="AmoebaDB:DDB_G0295665"/>
<evidence type="ECO:0000256" key="1">
    <source>
        <dbReference type="SAM" id="MobiDB-lite"/>
    </source>
</evidence>
<comment type="caution">
    <text evidence="2">The sequence shown here is derived from an EMBL/GenBank/DDBJ whole genome shotgun (WGS) entry which is preliminary data.</text>
</comment>
<protein>
    <submittedName>
        <fullName evidence="2">Uncharacterized protein</fullName>
    </submittedName>
</protein>
<evidence type="ECO:0000313" key="2">
    <source>
        <dbReference type="EMBL" id="EDR41035.1"/>
    </source>
</evidence>
<dbReference type="HOGENOM" id="CLU_1450174_0_0_1"/>
<keyword evidence="3" id="KW-1185">Reference proteome</keyword>
<dbReference type="InParanoid" id="B0G176"/>
<dbReference type="GeneID" id="8627809"/>
<dbReference type="dictyBase" id="DDB_G0295665"/>
<gene>
    <name evidence="2" type="ORF">DDB_G0295665</name>
</gene>
<feature type="compositionally biased region" description="Acidic residues" evidence="1">
    <location>
        <begin position="127"/>
        <end position="141"/>
    </location>
</feature>